<feature type="region of interest" description="Disordered" evidence="1">
    <location>
        <begin position="127"/>
        <end position="175"/>
    </location>
</feature>
<feature type="compositionally biased region" description="Low complexity" evidence="1">
    <location>
        <begin position="755"/>
        <end position="776"/>
    </location>
</feature>
<feature type="compositionally biased region" description="Gly residues" evidence="1">
    <location>
        <begin position="339"/>
        <end position="350"/>
    </location>
</feature>
<feature type="compositionally biased region" description="Polar residues" evidence="1">
    <location>
        <begin position="323"/>
        <end position="333"/>
    </location>
</feature>
<feature type="region of interest" description="Disordered" evidence="1">
    <location>
        <begin position="577"/>
        <end position="616"/>
    </location>
</feature>
<dbReference type="AlphaFoldDB" id="A0A4P6JS68"/>
<dbReference type="Proteomes" id="UP000290365">
    <property type="component" value="Chromosome"/>
</dbReference>
<reference evidence="3 4" key="1">
    <citation type="submission" date="2019-01" db="EMBL/GenBank/DDBJ databases">
        <title>Ktedonosporobacter rubrisoli SCAWS-G2.</title>
        <authorList>
            <person name="Huang Y."/>
            <person name="Yan B."/>
        </authorList>
    </citation>
    <scope>NUCLEOTIDE SEQUENCE [LARGE SCALE GENOMIC DNA]</scope>
    <source>
        <strain evidence="3 4">SCAWS-G2</strain>
    </source>
</reference>
<keyword evidence="2" id="KW-0472">Membrane</keyword>
<feature type="region of interest" description="Disordered" evidence="1">
    <location>
        <begin position="192"/>
        <end position="263"/>
    </location>
</feature>
<feature type="region of interest" description="Disordered" evidence="1">
    <location>
        <begin position="755"/>
        <end position="801"/>
    </location>
</feature>
<keyword evidence="2" id="KW-0812">Transmembrane</keyword>
<evidence type="ECO:0008006" key="5">
    <source>
        <dbReference type="Google" id="ProtNLM"/>
    </source>
</evidence>
<evidence type="ECO:0000256" key="2">
    <source>
        <dbReference type="SAM" id="Phobius"/>
    </source>
</evidence>
<evidence type="ECO:0000256" key="1">
    <source>
        <dbReference type="SAM" id="MobiDB-lite"/>
    </source>
</evidence>
<dbReference type="KEGG" id="kbs:EPA93_20040"/>
<feature type="region of interest" description="Disordered" evidence="1">
    <location>
        <begin position="323"/>
        <end position="354"/>
    </location>
</feature>
<feature type="compositionally biased region" description="Polar residues" evidence="1">
    <location>
        <begin position="786"/>
        <end position="801"/>
    </location>
</feature>
<dbReference type="RefSeq" id="WP_129889216.1">
    <property type="nucleotide sequence ID" value="NZ_CP035758.1"/>
</dbReference>
<accession>A0A4P6JS68</accession>
<keyword evidence="4" id="KW-1185">Reference proteome</keyword>
<name>A0A4P6JS68_KTERU</name>
<feature type="transmembrane region" description="Helical" evidence="2">
    <location>
        <begin position="360"/>
        <end position="382"/>
    </location>
</feature>
<protein>
    <recommendedName>
        <fullName evidence="5">Baseplate protein J-like domain-containing protein</fullName>
    </recommendedName>
</protein>
<feature type="compositionally biased region" description="Polar residues" evidence="1">
    <location>
        <begin position="577"/>
        <end position="600"/>
    </location>
</feature>
<evidence type="ECO:0000313" key="4">
    <source>
        <dbReference type="Proteomes" id="UP000290365"/>
    </source>
</evidence>
<organism evidence="3 4">
    <name type="scientific">Ktedonosporobacter rubrisoli</name>
    <dbReference type="NCBI Taxonomy" id="2509675"/>
    <lineage>
        <taxon>Bacteria</taxon>
        <taxon>Bacillati</taxon>
        <taxon>Chloroflexota</taxon>
        <taxon>Ktedonobacteria</taxon>
        <taxon>Ktedonobacterales</taxon>
        <taxon>Ktedonosporobacteraceae</taxon>
        <taxon>Ktedonosporobacter</taxon>
    </lineage>
</organism>
<proteinExistence type="predicted"/>
<gene>
    <name evidence="3" type="ORF">EPA93_20040</name>
</gene>
<feature type="region of interest" description="Disordered" evidence="1">
    <location>
        <begin position="277"/>
        <end position="308"/>
    </location>
</feature>
<feature type="compositionally biased region" description="Polar residues" evidence="1">
    <location>
        <begin position="192"/>
        <end position="207"/>
    </location>
</feature>
<dbReference type="EMBL" id="CP035758">
    <property type="protein sequence ID" value="QBD78163.1"/>
    <property type="molecule type" value="Genomic_DNA"/>
</dbReference>
<evidence type="ECO:0000313" key="3">
    <source>
        <dbReference type="EMBL" id="QBD78163.1"/>
    </source>
</evidence>
<dbReference type="OrthoDB" id="137093at2"/>
<feature type="compositionally biased region" description="Acidic residues" evidence="1">
    <location>
        <begin position="141"/>
        <end position="154"/>
    </location>
</feature>
<keyword evidence="2" id="KW-1133">Transmembrane helix</keyword>
<sequence>MRQGNGTELLGMHDPRSASIGVIYVSPNDDRKSVLAAIITQEKLGRKQVAVVLPNQNKAFQRPVDFDDLKSLKRKLQSQIIFIVQGRPGPAEYARQRRFPVYSTLESYARALRDQKLAESEGKKGWLFGAPRKNAQSASTPEDEEDDTPDEAAEDSNPPAKSAEEEGPPPVVPFVMGTALVGGVETLANAQKQGRLSNGGSHNATSQQDEEDDWDALPPGPQTAVQPAIEDAKTVPLPADEEEEEKPISNSSASNKGPGPSIIELPVRRRTTIHLDQHPNAALTEPDPPSRPARARRNTGKISPGGAGVAAAAGLADAATAANTRSVSASRGSQPPRGNVGGGGSGGGGNRPNRPNNRRVWLIGLILLLLTALIVCGGIAYASPSTFKTLQDVLPKTQPPATVAITPDSQTVTNSYIVTGVQGQPDAAQRQISARALSATASSQPKTVKASGHNQIQGTNATGQLTFLNSSFSNSYTVGTNTPIPAGNVSLYLDTPATIPVANPNGGFGTTTVRAHVGTPGAGGNISALTVNGTCCNASGTVFVKNSQAFSGGQDAKDYMFVQQGDINSVVEPATPQLSKQATDSLKQQLQKGEQLSGSPACTPRVSTDHPPGDTGVNVPAVTVSITMTCKGQAYNQQQAQDLVKDLLQHKASQSPGAGYVLAGDLDIGTNVQSINKGNVSLLVNAKGIWVYQISKTQEDDLARQIAGKSVNEARAILQSQKGIHDATIKISGNTLPADPGQISFVVQNVAGMPTNSTPSSAAPTTGVTPAGTPQGPITPVPGNGNIPSSSLRTTQLVQEG</sequence>